<accession>A0ACC1S907</accession>
<name>A0ACC1S907_9APHY</name>
<proteinExistence type="predicted"/>
<keyword evidence="2" id="KW-1185">Reference proteome</keyword>
<evidence type="ECO:0000313" key="2">
    <source>
        <dbReference type="Proteomes" id="UP001148662"/>
    </source>
</evidence>
<evidence type="ECO:0000313" key="1">
    <source>
        <dbReference type="EMBL" id="KAJ3534570.1"/>
    </source>
</evidence>
<gene>
    <name evidence="1" type="ORF">NM688_g7114</name>
</gene>
<organism evidence="1 2">
    <name type="scientific">Phlebia brevispora</name>
    <dbReference type="NCBI Taxonomy" id="194682"/>
    <lineage>
        <taxon>Eukaryota</taxon>
        <taxon>Fungi</taxon>
        <taxon>Dikarya</taxon>
        <taxon>Basidiomycota</taxon>
        <taxon>Agaricomycotina</taxon>
        <taxon>Agaricomycetes</taxon>
        <taxon>Polyporales</taxon>
        <taxon>Meruliaceae</taxon>
        <taxon>Phlebia</taxon>
    </lineage>
</organism>
<dbReference type="EMBL" id="JANHOG010001597">
    <property type="protein sequence ID" value="KAJ3534570.1"/>
    <property type="molecule type" value="Genomic_DNA"/>
</dbReference>
<protein>
    <submittedName>
        <fullName evidence="1">Uncharacterized protein</fullName>
    </submittedName>
</protein>
<reference evidence="1" key="1">
    <citation type="submission" date="2022-07" db="EMBL/GenBank/DDBJ databases">
        <title>Genome Sequence of Phlebia brevispora.</title>
        <authorList>
            <person name="Buettner E."/>
        </authorList>
    </citation>
    <scope>NUCLEOTIDE SEQUENCE</scope>
    <source>
        <strain evidence="1">MPL23</strain>
    </source>
</reference>
<sequence length="121" mass="13456">MRVPDAVAYLSARETSAASLTKTTSAARRVALRAHRLMASSYPASEGVRTSPLMDLRKDSKSAMVNSSPWELGHQRRMARTYMRLTPATTFLDCLTLVCASRSSETQRRRLSVWFDLSASS</sequence>
<comment type="caution">
    <text evidence="1">The sequence shown here is derived from an EMBL/GenBank/DDBJ whole genome shotgun (WGS) entry which is preliminary data.</text>
</comment>
<dbReference type="Proteomes" id="UP001148662">
    <property type="component" value="Unassembled WGS sequence"/>
</dbReference>